<evidence type="ECO:0000313" key="1">
    <source>
        <dbReference type="EMBL" id="QXI25873.1"/>
    </source>
</evidence>
<sequence>MKVQKVRHRVLDEVKLHRLGIAKTRWQELERGDAGTDKKALLDHLDEKWSMLVEQGVNDFGRESWLGGQRLRFEFTGRSAVTATQLIDAVFPVMTVLKANPGQGKLGLALEVVSIAAVDHVPTVAAFVNIDGGHVSILYLE</sequence>
<dbReference type="RefSeq" id="WP_186684788.1">
    <property type="nucleotide sequence ID" value="NZ_CP077093.1"/>
</dbReference>
<dbReference type="KEGG" id="pvw:HU752_018050"/>
<name>A0A9E6TNZ1_9PSED</name>
<dbReference type="Proteomes" id="UP000634530">
    <property type="component" value="Chromosome"/>
</dbReference>
<reference evidence="1 2" key="1">
    <citation type="journal article" date="2020" name="Microorganisms">
        <title>Reliable Identification of Environmental Pseudomonas Isolates Using the rpoD Gene.</title>
        <authorList>
            <consortium name="The Broad Institute Genome Sequencing Platform"/>
            <person name="Girard L."/>
            <person name="Lood C."/>
            <person name="Rokni-Zadeh H."/>
            <person name="van Noort V."/>
            <person name="Lavigne R."/>
            <person name="De Mot R."/>
        </authorList>
    </citation>
    <scope>NUCLEOTIDE SEQUENCE [LARGE SCALE GENOMIC DNA]</scope>
    <source>
        <strain evidence="1 2">RW8P3</strain>
    </source>
</reference>
<organism evidence="1 2">
    <name type="scientific">Pseudomonas vanderleydeniana</name>
    <dbReference type="NCBI Taxonomy" id="2745495"/>
    <lineage>
        <taxon>Bacteria</taxon>
        <taxon>Pseudomonadati</taxon>
        <taxon>Pseudomonadota</taxon>
        <taxon>Gammaproteobacteria</taxon>
        <taxon>Pseudomonadales</taxon>
        <taxon>Pseudomonadaceae</taxon>
        <taxon>Pseudomonas</taxon>
    </lineage>
</organism>
<evidence type="ECO:0000313" key="2">
    <source>
        <dbReference type="Proteomes" id="UP000634530"/>
    </source>
</evidence>
<proteinExistence type="predicted"/>
<reference evidence="1 2" key="2">
    <citation type="journal article" date="2021" name="Microorganisms">
        <title>The Ever-Expanding Pseudomonas Genus: Description of 43 New Species and Partition of the Pseudomonas putida Group.</title>
        <authorList>
            <person name="Girard L."/>
            <person name="Lood C."/>
            <person name="Hofte M."/>
            <person name="Vandamme P."/>
            <person name="Rokni-Zadeh H."/>
            <person name="van Noort V."/>
            <person name="Lavigne R."/>
            <person name="De Mot R."/>
        </authorList>
    </citation>
    <scope>NUCLEOTIDE SEQUENCE [LARGE SCALE GENOMIC DNA]</scope>
    <source>
        <strain evidence="1 2">RW8P3</strain>
    </source>
</reference>
<accession>A0A9E6TNZ1</accession>
<protein>
    <submittedName>
        <fullName evidence="1">Uncharacterized protein</fullName>
    </submittedName>
</protein>
<gene>
    <name evidence="1" type="ORF">HU752_018050</name>
</gene>
<dbReference type="EMBL" id="CP077093">
    <property type="protein sequence ID" value="QXI25873.1"/>
    <property type="molecule type" value="Genomic_DNA"/>
</dbReference>
<dbReference type="AlphaFoldDB" id="A0A9E6TNZ1"/>
<keyword evidence="2" id="KW-1185">Reference proteome</keyword>